<gene>
    <name evidence="3" type="ORF">E1286_46715</name>
    <name evidence="2" type="ORF">E1286_46800</name>
    <name evidence="1" type="ORF">E1286_47415</name>
</gene>
<name>A0A4R4XEH1_9ACTN</name>
<evidence type="ECO:0000313" key="1">
    <source>
        <dbReference type="EMBL" id="TDD26781.1"/>
    </source>
</evidence>
<accession>A0A4R4XEH1</accession>
<protein>
    <submittedName>
        <fullName evidence="3">IS982 family transposase</fullName>
    </submittedName>
</protein>
<feature type="non-terminal residue" evidence="3">
    <location>
        <position position="1"/>
    </location>
</feature>
<organism evidence="3 4">
    <name type="scientific">Nonomuraea terrae</name>
    <dbReference type="NCBI Taxonomy" id="2530383"/>
    <lineage>
        <taxon>Bacteria</taxon>
        <taxon>Bacillati</taxon>
        <taxon>Actinomycetota</taxon>
        <taxon>Actinomycetes</taxon>
        <taxon>Streptosporangiales</taxon>
        <taxon>Streptosporangiaceae</taxon>
        <taxon>Nonomuraea</taxon>
    </lineage>
</organism>
<dbReference type="Proteomes" id="UP000295302">
    <property type="component" value="Unassembled WGS sequence"/>
</dbReference>
<keyword evidence="4" id="KW-1185">Reference proteome</keyword>
<evidence type="ECO:0000313" key="4">
    <source>
        <dbReference type="Proteomes" id="UP000295302"/>
    </source>
</evidence>
<dbReference type="EMBL" id="SMKQ01000466">
    <property type="protein sequence ID" value="TDD26781.1"/>
    <property type="molecule type" value="Genomic_DNA"/>
</dbReference>
<reference evidence="3 4" key="1">
    <citation type="submission" date="2019-03" db="EMBL/GenBank/DDBJ databases">
        <title>Draft genome sequences of novel Actinobacteria.</title>
        <authorList>
            <person name="Sahin N."/>
            <person name="Ay H."/>
            <person name="Saygin H."/>
        </authorList>
    </citation>
    <scope>NUCLEOTIDE SEQUENCE [LARGE SCALE GENOMIC DNA]</scope>
    <source>
        <strain evidence="3 4">CH32</strain>
    </source>
</reference>
<comment type="caution">
    <text evidence="3">The sequence shown here is derived from an EMBL/GenBank/DDBJ whole genome shotgun (WGS) entry which is preliminary data.</text>
</comment>
<evidence type="ECO:0000313" key="2">
    <source>
        <dbReference type="EMBL" id="TDD28760.1"/>
    </source>
</evidence>
<dbReference type="EMBL" id="SMKQ01000398">
    <property type="protein sequence ID" value="TDD28760.1"/>
    <property type="molecule type" value="Genomic_DNA"/>
</dbReference>
<dbReference type="EMBL" id="SMKQ01000393">
    <property type="protein sequence ID" value="TDD28889.1"/>
    <property type="molecule type" value="Genomic_DNA"/>
</dbReference>
<proteinExistence type="predicted"/>
<sequence>ARIAQRILALTAAIWHNRATGGAITRSLIAYDH</sequence>
<evidence type="ECO:0000313" key="3">
    <source>
        <dbReference type="EMBL" id="TDD28889.1"/>
    </source>
</evidence>
<dbReference type="AlphaFoldDB" id="A0A4R4XEH1"/>